<accession>A0ABQ2A5C4</accession>
<reference evidence="2" key="1">
    <citation type="journal article" date="2019" name="Int. J. Syst. Evol. Microbiol.">
        <title>The Global Catalogue of Microorganisms (GCM) 10K type strain sequencing project: providing services to taxonomists for standard genome sequencing and annotation.</title>
        <authorList>
            <consortium name="The Broad Institute Genomics Platform"/>
            <consortium name="The Broad Institute Genome Sequencing Center for Infectious Disease"/>
            <person name="Wu L."/>
            <person name="Ma J."/>
        </authorList>
    </citation>
    <scope>NUCLEOTIDE SEQUENCE [LARGE SCALE GENOMIC DNA]</scope>
    <source>
        <strain evidence="2">CCM 8702</strain>
    </source>
</reference>
<dbReference type="SUPFAM" id="SSF52540">
    <property type="entry name" value="P-loop containing nucleoside triphosphate hydrolases"/>
    <property type="match status" value="1"/>
</dbReference>
<protein>
    <recommendedName>
        <fullName evidence="3">Chloramphenicol acetyltransferase</fullName>
    </recommendedName>
</protein>
<name>A0ABQ2A5C4_9BACL</name>
<comment type="caution">
    <text evidence="1">The sequence shown here is derived from an EMBL/GenBank/DDBJ whole genome shotgun (WGS) entry which is preliminary data.</text>
</comment>
<gene>
    <name evidence="1" type="ORF">GCM10007362_40430</name>
</gene>
<evidence type="ECO:0000313" key="2">
    <source>
        <dbReference type="Proteomes" id="UP000605427"/>
    </source>
</evidence>
<keyword evidence="2" id="KW-1185">Reference proteome</keyword>
<organism evidence="1 2">
    <name type="scientific">Saccharibacillus endophyticus</name>
    <dbReference type="NCBI Taxonomy" id="2060666"/>
    <lineage>
        <taxon>Bacteria</taxon>
        <taxon>Bacillati</taxon>
        <taxon>Bacillota</taxon>
        <taxon>Bacilli</taxon>
        <taxon>Bacillales</taxon>
        <taxon>Paenibacillaceae</taxon>
        <taxon>Saccharibacillus</taxon>
    </lineage>
</organism>
<dbReference type="InterPro" id="IPR027417">
    <property type="entry name" value="P-loop_NTPase"/>
</dbReference>
<dbReference type="Gene3D" id="3.40.50.300">
    <property type="entry name" value="P-loop containing nucleotide triphosphate hydrolases"/>
    <property type="match status" value="1"/>
</dbReference>
<dbReference type="RefSeq" id="WP_172241477.1">
    <property type="nucleotide sequence ID" value="NZ_BMDD01000005.1"/>
</dbReference>
<evidence type="ECO:0008006" key="3">
    <source>
        <dbReference type="Google" id="ProtNLM"/>
    </source>
</evidence>
<dbReference type="EMBL" id="BMDD01000005">
    <property type="protein sequence ID" value="GGH84715.1"/>
    <property type="molecule type" value="Genomic_DNA"/>
</dbReference>
<evidence type="ECO:0000313" key="1">
    <source>
        <dbReference type="EMBL" id="GGH84715.1"/>
    </source>
</evidence>
<proteinExistence type="predicted"/>
<dbReference type="CDD" id="cd02019">
    <property type="entry name" value="NK"/>
    <property type="match status" value="1"/>
</dbReference>
<sequence length="227" mass="26813">MTIISIEGASAAGKTTTSAALAAQTGGFHIPEVAMWWEKPQREYPEWFFERQADRWKIATEKEGDGLAVIDIDLFQPFWYNWSFGFTLFDGQSLDFVADFYRPLIEQRKLGFPDRYFILHTVEEQLRQRKAGDVTRMRRGFEMNLTFIEPQKRYFEALNAFMPGLVTFVRSDRIEENVRIIESELPGMQTNHRYSLELFDYMVEWLKRHPVTQFLQEEEKTRDGAEK</sequence>
<dbReference type="Proteomes" id="UP000605427">
    <property type="component" value="Unassembled WGS sequence"/>
</dbReference>